<evidence type="ECO:0000313" key="2">
    <source>
        <dbReference type="Proteomes" id="UP000229847"/>
    </source>
</evidence>
<organism evidence="1 2">
    <name type="scientific">Candidatus Woesebacteria bacterium CG22_combo_CG10-13_8_21_14_all_39_10</name>
    <dbReference type="NCBI Taxonomy" id="1975059"/>
    <lineage>
        <taxon>Bacteria</taxon>
        <taxon>Candidatus Woeseibacteriota</taxon>
    </lineage>
</organism>
<proteinExistence type="predicted"/>
<sequence>MSNKCSLCGKERVVVKTRKEKVGNSYVISREMSCPDSECQKKVEKTLFNEAKKRSFIKGEQLKREEERKKRVANSLKG</sequence>
<accession>A0A2H0BJ98</accession>
<reference evidence="1 2" key="1">
    <citation type="submission" date="2017-09" db="EMBL/GenBank/DDBJ databases">
        <title>Depth-based differentiation of microbial function through sediment-hosted aquifers and enrichment of novel symbionts in the deep terrestrial subsurface.</title>
        <authorList>
            <person name="Probst A.J."/>
            <person name="Ladd B."/>
            <person name="Jarett J.K."/>
            <person name="Geller-Mcgrath D.E."/>
            <person name="Sieber C.M."/>
            <person name="Emerson J.B."/>
            <person name="Anantharaman K."/>
            <person name="Thomas B.C."/>
            <person name="Malmstrom R."/>
            <person name="Stieglmeier M."/>
            <person name="Klingl A."/>
            <person name="Woyke T."/>
            <person name="Ryan C.M."/>
            <person name="Banfield J.F."/>
        </authorList>
    </citation>
    <scope>NUCLEOTIDE SEQUENCE [LARGE SCALE GENOMIC DNA]</scope>
    <source>
        <strain evidence="1">CG22_combo_CG10-13_8_21_14_all_39_10</strain>
    </source>
</reference>
<comment type="caution">
    <text evidence="1">The sequence shown here is derived from an EMBL/GenBank/DDBJ whole genome shotgun (WGS) entry which is preliminary data.</text>
</comment>
<name>A0A2H0BJ98_9BACT</name>
<dbReference type="EMBL" id="PCSW01000040">
    <property type="protein sequence ID" value="PIP57763.1"/>
    <property type="molecule type" value="Genomic_DNA"/>
</dbReference>
<dbReference type="Proteomes" id="UP000229847">
    <property type="component" value="Unassembled WGS sequence"/>
</dbReference>
<dbReference type="AlphaFoldDB" id="A0A2H0BJ98"/>
<protein>
    <recommendedName>
        <fullName evidence="3">Phage protein</fullName>
    </recommendedName>
</protein>
<evidence type="ECO:0000313" key="1">
    <source>
        <dbReference type="EMBL" id="PIP57763.1"/>
    </source>
</evidence>
<evidence type="ECO:0008006" key="3">
    <source>
        <dbReference type="Google" id="ProtNLM"/>
    </source>
</evidence>
<gene>
    <name evidence="1" type="ORF">COX03_01330</name>
</gene>